<evidence type="ECO:0000256" key="1">
    <source>
        <dbReference type="ARBA" id="ARBA00008761"/>
    </source>
</evidence>
<evidence type="ECO:0000256" key="3">
    <source>
        <dbReference type="ARBA" id="ARBA00022578"/>
    </source>
</evidence>
<dbReference type="InterPro" id="IPR010095">
    <property type="entry name" value="Cas12f1-like_TNB"/>
</dbReference>
<proteinExistence type="inferred from homology"/>
<evidence type="ECO:0000256" key="6">
    <source>
        <dbReference type="SAM" id="MobiDB-lite"/>
    </source>
</evidence>
<protein>
    <submittedName>
        <fullName evidence="9">Transposase, IS605 OrfB family, central region</fullName>
    </submittedName>
</protein>
<keyword evidence="4" id="KW-0238">DNA-binding</keyword>
<feature type="region of interest" description="Disordered" evidence="6">
    <location>
        <begin position="378"/>
        <end position="436"/>
    </location>
</feature>
<feature type="domain" description="Probable transposase IS891/IS1136/IS1341" evidence="7">
    <location>
        <begin position="181"/>
        <end position="291"/>
    </location>
</feature>
<comment type="similarity">
    <text evidence="2">In the N-terminal section; belongs to the transposase 2 family.</text>
</comment>
<organism evidence="9 10">
    <name type="scientific">Natronobacterium haloterrestre</name>
    <name type="common">Halobiforma haloterrestris</name>
    <dbReference type="NCBI Taxonomy" id="148448"/>
    <lineage>
        <taxon>Archaea</taxon>
        <taxon>Methanobacteriati</taxon>
        <taxon>Methanobacteriota</taxon>
        <taxon>Stenosarchaea group</taxon>
        <taxon>Halobacteria</taxon>
        <taxon>Halobacteriales</taxon>
        <taxon>Natrialbaceae</taxon>
        <taxon>Natronobacterium</taxon>
    </lineage>
</organism>
<gene>
    <name evidence="9" type="ORF">SAMN05444422_11194</name>
</gene>
<feature type="compositionally biased region" description="Polar residues" evidence="6">
    <location>
        <begin position="426"/>
        <end position="436"/>
    </location>
</feature>
<evidence type="ECO:0000259" key="8">
    <source>
        <dbReference type="Pfam" id="PF07282"/>
    </source>
</evidence>
<feature type="domain" description="Cas12f1-like TNB" evidence="8">
    <location>
        <begin position="309"/>
        <end position="374"/>
    </location>
</feature>
<dbReference type="InterPro" id="IPR001959">
    <property type="entry name" value="Transposase"/>
</dbReference>
<dbReference type="PANTHER" id="PTHR30405:SF11">
    <property type="entry name" value="RNA-GUIDED DNA ENDONUCLEASE RV2885C-RELATED"/>
    <property type="match status" value="1"/>
</dbReference>
<dbReference type="NCBIfam" id="NF040570">
    <property type="entry name" value="guided_TnpB"/>
    <property type="match status" value="1"/>
</dbReference>
<keyword evidence="10" id="KW-1185">Reference proteome</keyword>
<dbReference type="PANTHER" id="PTHR30405">
    <property type="entry name" value="TRANSPOSASE"/>
    <property type="match status" value="1"/>
</dbReference>
<evidence type="ECO:0000313" key="9">
    <source>
        <dbReference type="EMBL" id="SFC59506.1"/>
    </source>
</evidence>
<evidence type="ECO:0000313" key="10">
    <source>
        <dbReference type="Proteomes" id="UP000199161"/>
    </source>
</evidence>
<dbReference type="EMBL" id="FOKW01000011">
    <property type="protein sequence ID" value="SFC59506.1"/>
    <property type="molecule type" value="Genomic_DNA"/>
</dbReference>
<accession>A0A1I1KF95</accession>
<dbReference type="Pfam" id="PF01385">
    <property type="entry name" value="OrfB_IS605"/>
    <property type="match status" value="1"/>
</dbReference>
<dbReference type="GO" id="GO:0003677">
    <property type="term" value="F:DNA binding"/>
    <property type="evidence" value="ECO:0007669"/>
    <property type="project" value="UniProtKB-KW"/>
</dbReference>
<dbReference type="RefSeq" id="WP_089789497.1">
    <property type="nucleotide sequence ID" value="NZ_FOKW01000011.1"/>
</dbReference>
<dbReference type="GO" id="GO:0006310">
    <property type="term" value="P:DNA recombination"/>
    <property type="evidence" value="ECO:0007669"/>
    <property type="project" value="UniProtKB-KW"/>
</dbReference>
<dbReference type="OrthoDB" id="284225at2157"/>
<keyword evidence="5" id="KW-0233">DNA recombination</keyword>
<keyword evidence="3" id="KW-0815">Transposition</keyword>
<dbReference type="GO" id="GO:0032196">
    <property type="term" value="P:transposition"/>
    <property type="evidence" value="ECO:0007669"/>
    <property type="project" value="UniProtKB-KW"/>
</dbReference>
<evidence type="ECO:0000259" key="7">
    <source>
        <dbReference type="Pfam" id="PF01385"/>
    </source>
</evidence>
<dbReference type="Proteomes" id="UP000199161">
    <property type="component" value="Unassembled WGS sequence"/>
</dbReference>
<dbReference type="Pfam" id="PF07282">
    <property type="entry name" value="Cas12f1-like_TNB"/>
    <property type="match status" value="1"/>
</dbReference>
<dbReference type="AlphaFoldDB" id="A0A1I1KF95"/>
<comment type="similarity">
    <text evidence="1">In the C-terminal section; belongs to the transposase 35 family.</text>
</comment>
<evidence type="ECO:0000256" key="4">
    <source>
        <dbReference type="ARBA" id="ARBA00023125"/>
    </source>
</evidence>
<name>A0A1I1KF95_NATHA</name>
<dbReference type="InterPro" id="IPR051399">
    <property type="entry name" value="RNA-guided_DNA_endo/Transpos"/>
</dbReference>
<reference evidence="10" key="1">
    <citation type="submission" date="2016-10" db="EMBL/GenBank/DDBJ databases">
        <authorList>
            <person name="Varghese N."/>
            <person name="Submissions S."/>
        </authorList>
    </citation>
    <scope>NUCLEOTIDE SEQUENCE [LARGE SCALE GENOMIC DNA]</scope>
    <source>
        <strain evidence="10">DSM 13078</strain>
    </source>
</reference>
<evidence type="ECO:0000256" key="5">
    <source>
        <dbReference type="ARBA" id="ARBA00023172"/>
    </source>
</evidence>
<evidence type="ECO:0000256" key="2">
    <source>
        <dbReference type="ARBA" id="ARBA00011044"/>
    </source>
</evidence>
<sequence>MAIEVTHTYVGSIQNHRQVCDGLDSLGDSASKIWNVARWTADRIWDETGEIPDEGVLKSYMKNQSCWKDLNAQSSQKVIEELSDAFQSWFDLRQKDDEANPPGYRKHGDTRPKSTVTFKADGFEHDPENNRVRLSKGSNLKEYWSDFILCEYQTRPDVDLSEVTKVQNVRAVWNGDEWELHFVCKVELETSDSAGDGVAGIDLGIKNIATVAFPDEYVLYPGNSIKQDKHYFKRAEYDTAGENGPSEKSMWARRKLADRETHFYHTLTDTIITECVERGVGTLAVSWPEDVRNSDWGKSGNKKLHTWAFDRIYQYLEYKGEIRGIEVLKENEWNTSKTCSACGDDTKSNRKHRGLYVCSSCELVANADCNGAENMRQKITPSPHGEDRSNGCVVVRETGGPSSSRKAHSAFRTTQPSVHLFDRESGTFQSREQVVS</sequence>